<feature type="transmembrane region" description="Helical" evidence="10">
    <location>
        <begin position="186"/>
        <end position="207"/>
    </location>
</feature>
<dbReference type="HOGENOM" id="CLU_012526_0_1_1"/>
<evidence type="ECO:0000256" key="3">
    <source>
        <dbReference type="ARBA" id="ARBA00022692"/>
    </source>
</evidence>
<dbReference type="Gene3D" id="1.20.1070.10">
    <property type="entry name" value="Rhodopsin 7-helix transmembrane proteins"/>
    <property type="match status" value="1"/>
</dbReference>
<name>G3UFZ7_LOXAF</name>
<evidence type="ECO:0000256" key="8">
    <source>
        <dbReference type="ARBA" id="ARBA00023170"/>
    </source>
</evidence>
<dbReference type="InterPro" id="IPR017452">
    <property type="entry name" value="GPCR_Rhodpsn_7TM"/>
</dbReference>
<proteinExistence type="predicted"/>
<feature type="transmembrane region" description="Helical" evidence="10">
    <location>
        <begin position="219"/>
        <end position="241"/>
    </location>
</feature>
<reference evidence="12" key="2">
    <citation type="submission" date="2025-08" db="UniProtKB">
        <authorList>
            <consortium name="Ensembl"/>
        </authorList>
    </citation>
    <scope>IDENTIFICATION</scope>
    <source>
        <strain evidence="12">Isolate ISIS603380</strain>
    </source>
</reference>
<keyword evidence="6" id="KW-0297">G-protein coupled receptor</keyword>
<keyword evidence="9" id="KW-0807">Transducer</keyword>
<feature type="domain" description="G-protein coupled receptors family 1 profile" evidence="11">
    <location>
        <begin position="43"/>
        <end position="271"/>
    </location>
</feature>
<dbReference type="InParanoid" id="G3UFZ7"/>
<dbReference type="Ensembl" id="ENSLAFT00000031166.1">
    <property type="protein sequence ID" value="ENSLAFP00000026755.1"/>
    <property type="gene ID" value="ENSLAFG00000031780.1"/>
</dbReference>
<dbReference type="GO" id="GO:0004930">
    <property type="term" value="F:G protein-coupled receptor activity"/>
    <property type="evidence" value="ECO:0007669"/>
    <property type="project" value="UniProtKB-KW"/>
</dbReference>
<dbReference type="SUPFAM" id="SSF81321">
    <property type="entry name" value="Family A G protein-coupled receptor-like"/>
    <property type="match status" value="1"/>
</dbReference>
<evidence type="ECO:0000256" key="6">
    <source>
        <dbReference type="ARBA" id="ARBA00023040"/>
    </source>
</evidence>
<feature type="transmembrane region" description="Helical" evidence="10">
    <location>
        <begin position="28"/>
        <end position="53"/>
    </location>
</feature>
<feature type="transmembrane region" description="Helical" evidence="10">
    <location>
        <begin position="253"/>
        <end position="273"/>
    </location>
</feature>
<keyword evidence="7 10" id="KW-0472">Membrane</keyword>
<evidence type="ECO:0000256" key="5">
    <source>
        <dbReference type="ARBA" id="ARBA00022989"/>
    </source>
</evidence>
<reference evidence="12 13" key="1">
    <citation type="submission" date="2009-06" db="EMBL/GenBank/DDBJ databases">
        <title>The Genome Sequence of Loxodonta africana (African elephant).</title>
        <authorList>
            <person name="Di Palma F."/>
            <person name="Heiman D."/>
            <person name="Young S."/>
            <person name="Johnson J."/>
            <person name="Lander E.S."/>
            <person name="Lindblad-Toh K."/>
        </authorList>
    </citation>
    <scope>NUCLEOTIDE SEQUENCE [LARGE SCALE GENOMIC DNA]</scope>
    <source>
        <strain evidence="12 13">Isolate ISIS603380</strain>
    </source>
</reference>
<sequence>FQRSNEKQVSDLYQVALIFTIKAENEGIYAILFLLIYMIALMGNTLIITFTFLDQCLSTPMYLFLKQLSHDFCFISVTVPKSVNNLLTHTTSISFLALYPTIVLSPLSSLFRVSLTHGDGLSICHPLRYEAVMNRNFCMYLVVTSLLSAAVYTSIIFSLTFCSFFIQQFFCDISCIARHIAKTITTVTLFFLDMGCFISMIIFLALLRIPSAQGRSKAFSTHLLQLLVKTLFFSTGTMPYLMPKSHSPSILNLLLSVFYMVVPPTLSCMIYSLRNKSIKNALRMNVYVAKILPSG</sequence>
<keyword evidence="4" id="KW-0552">Olfaction</keyword>
<keyword evidence="13" id="KW-1185">Reference proteome</keyword>
<evidence type="ECO:0000256" key="10">
    <source>
        <dbReference type="SAM" id="Phobius"/>
    </source>
</evidence>
<keyword evidence="4" id="KW-0716">Sensory transduction</keyword>
<dbReference type="AlphaFoldDB" id="G3UFZ7"/>
<dbReference type="Proteomes" id="UP000007646">
    <property type="component" value="Unassembled WGS sequence"/>
</dbReference>
<dbReference type="InterPro" id="IPR000725">
    <property type="entry name" value="Olfact_rcpt"/>
</dbReference>
<protein>
    <recommendedName>
        <fullName evidence="11">G-protein coupled receptors family 1 profile domain-containing protein</fullName>
    </recommendedName>
</protein>
<dbReference type="eggNOG" id="ENOG502RU0X">
    <property type="taxonomic scope" value="Eukaryota"/>
</dbReference>
<reference evidence="12" key="3">
    <citation type="submission" date="2025-09" db="UniProtKB">
        <authorList>
            <consortium name="Ensembl"/>
        </authorList>
    </citation>
    <scope>IDENTIFICATION</scope>
    <source>
        <strain evidence="12">Isolate ISIS603380</strain>
    </source>
</reference>
<dbReference type="PROSITE" id="PS50262">
    <property type="entry name" value="G_PROTEIN_RECEP_F1_2"/>
    <property type="match status" value="1"/>
</dbReference>
<evidence type="ECO:0000313" key="13">
    <source>
        <dbReference type="Proteomes" id="UP000007646"/>
    </source>
</evidence>
<dbReference type="PANTHER" id="PTHR26452">
    <property type="entry name" value="OLFACTORY RECEPTOR"/>
    <property type="match status" value="1"/>
</dbReference>
<dbReference type="InterPro" id="IPR050516">
    <property type="entry name" value="Olfactory_GPCR"/>
</dbReference>
<keyword evidence="8" id="KW-0675">Receptor</keyword>
<dbReference type="GO" id="GO:0004984">
    <property type="term" value="F:olfactory receptor activity"/>
    <property type="evidence" value="ECO:0007669"/>
    <property type="project" value="InterPro"/>
</dbReference>
<keyword evidence="2" id="KW-1003">Cell membrane</keyword>
<evidence type="ECO:0000256" key="4">
    <source>
        <dbReference type="ARBA" id="ARBA00022725"/>
    </source>
</evidence>
<keyword evidence="3 10" id="KW-0812">Transmembrane</keyword>
<evidence type="ECO:0000256" key="2">
    <source>
        <dbReference type="ARBA" id="ARBA00022475"/>
    </source>
</evidence>
<evidence type="ECO:0000259" key="11">
    <source>
        <dbReference type="PROSITE" id="PS50262"/>
    </source>
</evidence>
<accession>G3UFZ7</accession>
<dbReference type="Pfam" id="PF13853">
    <property type="entry name" value="7tm_4"/>
    <property type="match status" value="1"/>
</dbReference>
<organism evidence="12 13">
    <name type="scientific">Loxodonta africana</name>
    <name type="common">African elephant</name>
    <dbReference type="NCBI Taxonomy" id="9785"/>
    <lineage>
        <taxon>Eukaryota</taxon>
        <taxon>Metazoa</taxon>
        <taxon>Chordata</taxon>
        <taxon>Craniata</taxon>
        <taxon>Vertebrata</taxon>
        <taxon>Euteleostomi</taxon>
        <taxon>Mammalia</taxon>
        <taxon>Eutheria</taxon>
        <taxon>Afrotheria</taxon>
        <taxon>Proboscidea</taxon>
        <taxon>Elephantidae</taxon>
        <taxon>Loxodonta</taxon>
    </lineage>
</organism>
<feature type="transmembrane region" description="Helical" evidence="10">
    <location>
        <begin position="137"/>
        <end position="166"/>
    </location>
</feature>
<evidence type="ECO:0000313" key="12">
    <source>
        <dbReference type="Ensembl" id="ENSLAFP00000026755.1"/>
    </source>
</evidence>
<evidence type="ECO:0000256" key="7">
    <source>
        <dbReference type="ARBA" id="ARBA00023136"/>
    </source>
</evidence>
<dbReference type="GeneTree" id="ENSGT01050000244828"/>
<dbReference type="GO" id="GO:0005886">
    <property type="term" value="C:plasma membrane"/>
    <property type="evidence" value="ECO:0007669"/>
    <property type="project" value="UniProtKB-SubCell"/>
</dbReference>
<evidence type="ECO:0000256" key="9">
    <source>
        <dbReference type="ARBA" id="ARBA00023224"/>
    </source>
</evidence>
<comment type="subcellular location">
    <subcellularLocation>
        <location evidence="1">Cell membrane</location>
        <topology evidence="1">Multi-pass membrane protein</topology>
    </subcellularLocation>
</comment>
<keyword evidence="5 10" id="KW-1133">Transmembrane helix</keyword>
<evidence type="ECO:0000256" key="1">
    <source>
        <dbReference type="ARBA" id="ARBA00004651"/>
    </source>
</evidence>